<keyword evidence="1" id="KW-0472">Membrane</keyword>
<feature type="transmembrane region" description="Helical" evidence="1">
    <location>
        <begin position="100"/>
        <end position="121"/>
    </location>
</feature>
<feature type="transmembrane region" description="Helical" evidence="1">
    <location>
        <begin position="25"/>
        <end position="49"/>
    </location>
</feature>
<dbReference type="EMBL" id="CP033930">
    <property type="protein sequence ID" value="AZB17096.1"/>
    <property type="molecule type" value="Genomic_DNA"/>
</dbReference>
<dbReference type="KEGG" id="cio:CEQ15_07895"/>
<evidence type="ECO:0000313" key="2">
    <source>
        <dbReference type="EMBL" id="AZB17096.1"/>
    </source>
</evidence>
<dbReference type="AlphaFoldDB" id="A0AAD1DU89"/>
<name>A0AAD1DU89_CHRID</name>
<accession>A0AAD1DU89</accession>
<protein>
    <submittedName>
        <fullName evidence="2">Uncharacterized protein</fullName>
    </submittedName>
</protein>
<keyword evidence="1" id="KW-0812">Transmembrane</keyword>
<dbReference type="Proteomes" id="UP000269015">
    <property type="component" value="Chromosome"/>
</dbReference>
<keyword evidence="1" id="KW-1133">Transmembrane helix</keyword>
<feature type="transmembrane region" description="Helical" evidence="1">
    <location>
        <begin position="69"/>
        <end position="88"/>
    </location>
</feature>
<evidence type="ECO:0000313" key="3">
    <source>
        <dbReference type="Proteomes" id="UP000269015"/>
    </source>
</evidence>
<sequence length="152" mass="17666">MEVPSNFEEFDKKNNFARRRSLLPWWIKIFIWFFIFGGVIAVLILGFGYFLNDTNLSIYGLETTQPYSITGFIILFLLIFKGIVAYGLWFEERWAPKAAIADAVLGIIICGIAMFILPFVADSKHFTIRFELVLLIPYLTKIQKVQKTWENI</sequence>
<proteinExistence type="predicted"/>
<organism evidence="2 3">
    <name type="scientific">Chryseobacterium indologenes</name>
    <name type="common">Flavobacterium indologenes</name>
    <dbReference type="NCBI Taxonomy" id="253"/>
    <lineage>
        <taxon>Bacteria</taxon>
        <taxon>Pseudomonadati</taxon>
        <taxon>Bacteroidota</taxon>
        <taxon>Flavobacteriia</taxon>
        <taxon>Flavobacteriales</taxon>
        <taxon>Weeksellaceae</taxon>
        <taxon>Chryseobacterium group</taxon>
        <taxon>Chryseobacterium</taxon>
    </lineage>
</organism>
<reference evidence="2 3" key="1">
    <citation type="submission" date="2018-11" db="EMBL/GenBank/DDBJ databases">
        <title>Proposal to divide the Flavobacteriaceae and reorganize its genera based on Amino Acid Identity values calculated from whole genome sequences.</title>
        <authorList>
            <person name="Nicholson A.C."/>
            <person name="Gulvik C.A."/>
            <person name="Whitney A.M."/>
            <person name="Humrighouse B.W."/>
            <person name="Bell M."/>
            <person name="Holmes B."/>
            <person name="Steigerwalt A.G."/>
            <person name="Villarma A."/>
            <person name="Sheth M."/>
            <person name="Batra D."/>
            <person name="Pryor J."/>
            <person name="Bernardet J.-F."/>
            <person name="Hugo C."/>
            <person name="Kampfer P."/>
            <person name="Newman J."/>
            <person name="McQuiston J.R."/>
        </authorList>
    </citation>
    <scope>NUCLEOTIDE SEQUENCE [LARGE SCALE GENOMIC DNA]</scope>
    <source>
        <strain evidence="2 3">H5559</strain>
    </source>
</reference>
<gene>
    <name evidence="2" type="ORF">EG352_04550</name>
</gene>
<dbReference type="RefSeq" id="WP_034722109.1">
    <property type="nucleotide sequence ID" value="NZ_CP022058.2"/>
</dbReference>
<evidence type="ECO:0000256" key="1">
    <source>
        <dbReference type="SAM" id="Phobius"/>
    </source>
</evidence>
<dbReference type="GeneID" id="56898014"/>